<gene>
    <name evidence="9" type="ORF">B0H66DRAFT_589376</name>
</gene>
<evidence type="ECO:0000256" key="3">
    <source>
        <dbReference type="ARBA" id="ARBA00022989"/>
    </source>
</evidence>
<sequence>MAGGNETTTPGRVDPARAAESNTAMILTVMTVFHALALIFVSLRLYARLVLVKAPGRDDIAMALCGGIANWLLAKKICATGGWIVFVIQSKYGLGKHTDTIPKEDMIVFQHAGFWQSIVSTTCSLGLLKISIAFSLLRLSTHKWYNWALWATIGFVCCYSFMGAMTFFLHCSPMEAHWKTAIPGATCYSISLFVTFALINTSFNIFTDVLFAVFPIPIIWTLQMKRKLRLYLIGILSLGYFAVAMGIVKAVYQIAFSKEKDKTFYQSVQFWGFLQLNVGIIAACAPTLKPLFTRILGLSTTNYPYNVSGSQYHNGSRGGTRRTSRLREDTNSHRLVKLSSTVDEFDLEDAGGRRQGNLSNVRGGTNTGGTGMPGSFYTSSSGSEEMILGSAATTPPPLPRTVSRSGGRILKTTEVQVTVR</sequence>
<feature type="region of interest" description="Disordered" evidence="6">
    <location>
        <begin position="349"/>
        <end position="382"/>
    </location>
</feature>
<dbReference type="InterPro" id="IPR052337">
    <property type="entry name" value="SAT4-like"/>
</dbReference>
<reference evidence="9" key="1">
    <citation type="journal article" date="2023" name="Mol. Phylogenet. Evol.">
        <title>Genome-scale phylogeny and comparative genomics of the fungal order Sordariales.</title>
        <authorList>
            <person name="Hensen N."/>
            <person name="Bonometti L."/>
            <person name="Westerberg I."/>
            <person name="Brannstrom I.O."/>
            <person name="Guillou S."/>
            <person name="Cros-Aarteil S."/>
            <person name="Calhoun S."/>
            <person name="Haridas S."/>
            <person name="Kuo A."/>
            <person name="Mondo S."/>
            <person name="Pangilinan J."/>
            <person name="Riley R."/>
            <person name="LaButti K."/>
            <person name="Andreopoulos B."/>
            <person name="Lipzen A."/>
            <person name="Chen C."/>
            <person name="Yan M."/>
            <person name="Daum C."/>
            <person name="Ng V."/>
            <person name="Clum A."/>
            <person name="Steindorff A."/>
            <person name="Ohm R.A."/>
            <person name="Martin F."/>
            <person name="Silar P."/>
            <person name="Natvig D.O."/>
            <person name="Lalanne C."/>
            <person name="Gautier V."/>
            <person name="Ament-Velasquez S.L."/>
            <person name="Kruys A."/>
            <person name="Hutchinson M.I."/>
            <person name="Powell A.J."/>
            <person name="Barry K."/>
            <person name="Miller A.N."/>
            <person name="Grigoriev I.V."/>
            <person name="Debuchy R."/>
            <person name="Gladieux P."/>
            <person name="Hiltunen Thoren M."/>
            <person name="Johannesson H."/>
        </authorList>
    </citation>
    <scope>NUCLEOTIDE SEQUENCE</scope>
    <source>
        <strain evidence="9">CBS 118394</strain>
    </source>
</reference>
<feature type="transmembrane region" description="Helical" evidence="7">
    <location>
        <begin position="268"/>
        <end position="288"/>
    </location>
</feature>
<protein>
    <recommendedName>
        <fullName evidence="8">Rhodopsin domain-containing protein</fullName>
    </recommendedName>
</protein>
<evidence type="ECO:0000259" key="8">
    <source>
        <dbReference type="Pfam" id="PF20684"/>
    </source>
</evidence>
<comment type="caution">
    <text evidence="9">The sequence shown here is derived from an EMBL/GenBank/DDBJ whole genome shotgun (WGS) entry which is preliminary data.</text>
</comment>
<feature type="transmembrane region" description="Helical" evidence="7">
    <location>
        <begin position="147"/>
        <end position="169"/>
    </location>
</feature>
<proteinExistence type="inferred from homology"/>
<evidence type="ECO:0000256" key="7">
    <source>
        <dbReference type="SAM" id="Phobius"/>
    </source>
</evidence>
<comment type="similarity">
    <text evidence="5">Belongs to the SAT4 family.</text>
</comment>
<accession>A0AAE0IM31</accession>
<evidence type="ECO:0000256" key="1">
    <source>
        <dbReference type="ARBA" id="ARBA00004141"/>
    </source>
</evidence>
<feature type="transmembrane region" description="Helical" evidence="7">
    <location>
        <begin position="230"/>
        <end position="248"/>
    </location>
</feature>
<dbReference type="PANTHER" id="PTHR33048">
    <property type="entry name" value="PTH11-LIKE INTEGRAL MEMBRANE PROTEIN (AFU_ORTHOLOGUE AFUA_5G11245)"/>
    <property type="match status" value="1"/>
</dbReference>
<organism evidence="9 10">
    <name type="scientific">Apodospora peruviana</name>
    <dbReference type="NCBI Taxonomy" id="516989"/>
    <lineage>
        <taxon>Eukaryota</taxon>
        <taxon>Fungi</taxon>
        <taxon>Dikarya</taxon>
        <taxon>Ascomycota</taxon>
        <taxon>Pezizomycotina</taxon>
        <taxon>Sordariomycetes</taxon>
        <taxon>Sordariomycetidae</taxon>
        <taxon>Sordariales</taxon>
        <taxon>Lasiosphaeriaceae</taxon>
        <taxon>Apodospora</taxon>
    </lineage>
</organism>
<comment type="subcellular location">
    <subcellularLocation>
        <location evidence="1">Membrane</location>
        <topology evidence="1">Multi-pass membrane protein</topology>
    </subcellularLocation>
</comment>
<evidence type="ECO:0000256" key="6">
    <source>
        <dbReference type="SAM" id="MobiDB-lite"/>
    </source>
</evidence>
<dbReference type="PANTHER" id="PTHR33048:SF167">
    <property type="entry name" value="INTEGRAL MEMBRANE PROTEIN"/>
    <property type="match status" value="1"/>
</dbReference>
<keyword evidence="3 7" id="KW-1133">Transmembrane helix</keyword>
<evidence type="ECO:0000256" key="2">
    <source>
        <dbReference type="ARBA" id="ARBA00022692"/>
    </source>
</evidence>
<dbReference type="InterPro" id="IPR049326">
    <property type="entry name" value="Rhodopsin_dom_fungi"/>
</dbReference>
<dbReference type="GO" id="GO:0016020">
    <property type="term" value="C:membrane"/>
    <property type="evidence" value="ECO:0007669"/>
    <property type="project" value="UniProtKB-SubCell"/>
</dbReference>
<evidence type="ECO:0000313" key="10">
    <source>
        <dbReference type="Proteomes" id="UP001283341"/>
    </source>
</evidence>
<keyword evidence="2 7" id="KW-0812">Transmembrane</keyword>
<dbReference type="Pfam" id="PF20684">
    <property type="entry name" value="Fung_rhodopsin"/>
    <property type="match status" value="1"/>
</dbReference>
<dbReference type="EMBL" id="JAUEDM010000002">
    <property type="protein sequence ID" value="KAK3326856.1"/>
    <property type="molecule type" value="Genomic_DNA"/>
</dbReference>
<feature type="transmembrane region" description="Helical" evidence="7">
    <location>
        <begin position="205"/>
        <end position="223"/>
    </location>
</feature>
<feature type="domain" description="Rhodopsin" evidence="8">
    <location>
        <begin position="43"/>
        <end position="294"/>
    </location>
</feature>
<dbReference type="AlphaFoldDB" id="A0AAE0IM31"/>
<keyword evidence="10" id="KW-1185">Reference proteome</keyword>
<reference evidence="9" key="2">
    <citation type="submission" date="2023-06" db="EMBL/GenBank/DDBJ databases">
        <authorList>
            <consortium name="Lawrence Berkeley National Laboratory"/>
            <person name="Haridas S."/>
            <person name="Hensen N."/>
            <person name="Bonometti L."/>
            <person name="Westerberg I."/>
            <person name="Brannstrom I.O."/>
            <person name="Guillou S."/>
            <person name="Cros-Aarteil S."/>
            <person name="Calhoun S."/>
            <person name="Kuo A."/>
            <person name="Mondo S."/>
            <person name="Pangilinan J."/>
            <person name="Riley R."/>
            <person name="Labutti K."/>
            <person name="Andreopoulos B."/>
            <person name="Lipzen A."/>
            <person name="Chen C."/>
            <person name="Yanf M."/>
            <person name="Daum C."/>
            <person name="Ng V."/>
            <person name="Clum A."/>
            <person name="Steindorff A."/>
            <person name="Ohm R."/>
            <person name="Martin F."/>
            <person name="Silar P."/>
            <person name="Natvig D."/>
            <person name="Lalanne C."/>
            <person name="Gautier V."/>
            <person name="Ament-Velasquez S.L."/>
            <person name="Kruys A."/>
            <person name="Hutchinson M.I."/>
            <person name="Powell A.J."/>
            <person name="Barry K."/>
            <person name="Miller A.N."/>
            <person name="Grigoriev I.V."/>
            <person name="Debuchy R."/>
            <person name="Gladieux P."/>
            <person name="Thoren M.H."/>
            <person name="Johannesson H."/>
        </authorList>
    </citation>
    <scope>NUCLEOTIDE SEQUENCE</scope>
    <source>
        <strain evidence="9">CBS 118394</strain>
    </source>
</reference>
<evidence type="ECO:0000256" key="5">
    <source>
        <dbReference type="ARBA" id="ARBA00038359"/>
    </source>
</evidence>
<feature type="transmembrane region" description="Helical" evidence="7">
    <location>
        <begin position="24"/>
        <end position="47"/>
    </location>
</feature>
<evidence type="ECO:0000256" key="4">
    <source>
        <dbReference type="ARBA" id="ARBA00023136"/>
    </source>
</evidence>
<feature type="transmembrane region" description="Helical" evidence="7">
    <location>
        <begin position="113"/>
        <end position="135"/>
    </location>
</feature>
<dbReference type="Proteomes" id="UP001283341">
    <property type="component" value="Unassembled WGS sequence"/>
</dbReference>
<evidence type="ECO:0000313" key="9">
    <source>
        <dbReference type="EMBL" id="KAK3326856.1"/>
    </source>
</evidence>
<name>A0AAE0IM31_9PEZI</name>
<keyword evidence="4 7" id="KW-0472">Membrane</keyword>
<feature type="region of interest" description="Disordered" evidence="6">
    <location>
        <begin position="309"/>
        <end position="330"/>
    </location>
</feature>